<dbReference type="Pfam" id="PF13439">
    <property type="entry name" value="Glyco_transf_4"/>
    <property type="match status" value="1"/>
</dbReference>
<dbReference type="PANTHER" id="PTHR12526">
    <property type="entry name" value="GLYCOSYLTRANSFERASE"/>
    <property type="match status" value="1"/>
</dbReference>
<gene>
    <name evidence="3" type="ORF">ACFQ3Q_05765</name>
</gene>
<organism evidence="3 4">
    <name type="scientific">Salegentibacter chungangensis</name>
    <dbReference type="NCBI Taxonomy" id="1335724"/>
    <lineage>
        <taxon>Bacteria</taxon>
        <taxon>Pseudomonadati</taxon>
        <taxon>Bacteroidota</taxon>
        <taxon>Flavobacteriia</taxon>
        <taxon>Flavobacteriales</taxon>
        <taxon>Flavobacteriaceae</taxon>
        <taxon>Salegentibacter</taxon>
    </lineage>
</organism>
<dbReference type="SUPFAM" id="SSF53756">
    <property type="entry name" value="UDP-Glycosyltransferase/glycogen phosphorylase"/>
    <property type="match status" value="1"/>
</dbReference>
<accession>A0ABW3NQT8</accession>
<dbReference type="EC" id="2.4.-.-" evidence="3"/>
<proteinExistence type="predicted"/>
<evidence type="ECO:0000259" key="2">
    <source>
        <dbReference type="Pfam" id="PF13439"/>
    </source>
</evidence>
<dbReference type="InterPro" id="IPR001296">
    <property type="entry name" value="Glyco_trans_1"/>
</dbReference>
<feature type="domain" description="Glycosyl transferase family 1" evidence="1">
    <location>
        <begin position="160"/>
        <end position="306"/>
    </location>
</feature>
<dbReference type="Proteomes" id="UP001597131">
    <property type="component" value="Unassembled WGS sequence"/>
</dbReference>
<comment type="caution">
    <text evidence="3">The sequence shown here is derived from an EMBL/GenBank/DDBJ whole genome shotgun (WGS) entry which is preliminary data.</text>
</comment>
<name>A0ABW3NQT8_9FLAO</name>
<dbReference type="EMBL" id="JBHTLI010000001">
    <property type="protein sequence ID" value="MFD1095249.1"/>
    <property type="molecule type" value="Genomic_DNA"/>
</dbReference>
<dbReference type="Gene3D" id="3.40.50.2000">
    <property type="entry name" value="Glycogen Phosphorylase B"/>
    <property type="match status" value="2"/>
</dbReference>
<dbReference type="RefSeq" id="WP_380743833.1">
    <property type="nucleotide sequence ID" value="NZ_JBHTLI010000001.1"/>
</dbReference>
<dbReference type="InterPro" id="IPR028098">
    <property type="entry name" value="Glyco_trans_4-like_N"/>
</dbReference>
<reference evidence="4" key="1">
    <citation type="journal article" date="2019" name="Int. J. Syst. Evol. Microbiol.">
        <title>The Global Catalogue of Microorganisms (GCM) 10K type strain sequencing project: providing services to taxonomists for standard genome sequencing and annotation.</title>
        <authorList>
            <consortium name="The Broad Institute Genomics Platform"/>
            <consortium name="The Broad Institute Genome Sequencing Center for Infectious Disease"/>
            <person name="Wu L."/>
            <person name="Ma J."/>
        </authorList>
    </citation>
    <scope>NUCLEOTIDE SEQUENCE [LARGE SCALE GENOMIC DNA]</scope>
    <source>
        <strain evidence="4">CCUG 64793</strain>
    </source>
</reference>
<evidence type="ECO:0000313" key="4">
    <source>
        <dbReference type="Proteomes" id="UP001597131"/>
    </source>
</evidence>
<dbReference type="Pfam" id="PF00534">
    <property type="entry name" value="Glycos_transf_1"/>
    <property type="match status" value="1"/>
</dbReference>
<sequence>MDRFFVAYDQACRKRGYSIDWFFAGGEKFELYEELTVHFSKNIAVENYFREFSLKNNLQYDVLFTHFVELCTSFFKKIKKDQKPYIIAVDHNPRPVNGFPFRKRVKNKLKGAVCASYIDRFVGVSSYTKAQILKDYGNRLANITRVIYNGIEVERYEKRTDPNFGKFIVASHLRPSKGIQDLICAVDFLPGNLKNMLQIDIYGEGPMETELKQEVRNRGLEKIISFKGSSPDLPDLFSRYSYLLQPTYMECFSLSILESLAANVPVVTTPVGGNLEIIRNNENGFIFETGNVAQLTELIKGILLNEIYITEPVDKLVEKEFNLERMVNNHIELLTEIDNK</sequence>
<dbReference type="PANTHER" id="PTHR12526:SF630">
    <property type="entry name" value="GLYCOSYLTRANSFERASE"/>
    <property type="match status" value="1"/>
</dbReference>
<dbReference type="GO" id="GO:0016757">
    <property type="term" value="F:glycosyltransferase activity"/>
    <property type="evidence" value="ECO:0007669"/>
    <property type="project" value="UniProtKB-KW"/>
</dbReference>
<protein>
    <submittedName>
        <fullName evidence="3">Glycosyltransferase family 4 protein</fullName>
        <ecNumber evidence="3">2.4.-.-</ecNumber>
    </submittedName>
</protein>
<keyword evidence="3" id="KW-0328">Glycosyltransferase</keyword>
<evidence type="ECO:0000259" key="1">
    <source>
        <dbReference type="Pfam" id="PF00534"/>
    </source>
</evidence>
<keyword evidence="4" id="KW-1185">Reference proteome</keyword>
<keyword evidence="3" id="KW-0808">Transferase</keyword>
<feature type="domain" description="Glycosyltransferase subfamily 4-like N-terminal" evidence="2">
    <location>
        <begin position="12"/>
        <end position="155"/>
    </location>
</feature>
<dbReference type="CDD" id="cd03801">
    <property type="entry name" value="GT4_PimA-like"/>
    <property type="match status" value="1"/>
</dbReference>
<evidence type="ECO:0000313" key="3">
    <source>
        <dbReference type="EMBL" id="MFD1095249.1"/>
    </source>
</evidence>